<sequence length="348" mass="39428">MISPSTRTSPEPKPLLSENITASSSIPDVVEFLRSSFQPKDFILGKKLLCQRENSIKAELESVRSAKESAVKERDLEILKIREELNKSKRENQDLIQKNISLKCEIEEKDNVYAKLEEMVGRLEKDIAAKGGFDPSTLATIYKHLNDELPNEEDGLNMGTQRLEPTPVVGLGVNSPKKEVYDITDAPAVVLSDSEDELPLDSPSNCRKKMKYGEETEALKNINVAKEWTQEWQMRKAFAFDDELCMRAVCALYRKLISAPMSLKAVDRVFEPDDEMGVELAKYFIDGHPENNLKRSKLEASANAIKQSRKIAEKYIKQLFRIYTSGEDPLFCHDSVTTMLYSAPKDEI</sequence>
<organism evidence="2 3">
    <name type="scientific">Cuscuta australis</name>
    <dbReference type="NCBI Taxonomy" id="267555"/>
    <lineage>
        <taxon>Eukaryota</taxon>
        <taxon>Viridiplantae</taxon>
        <taxon>Streptophyta</taxon>
        <taxon>Embryophyta</taxon>
        <taxon>Tracheophyta</taxon>
        <taxon>Spermatophyta</taxon>
        <taxon>Magnoliopsida</taxon>
        <taxon>eudicotyledons</taxon>
        <taxon>Gunneridae</taxon>
        <taxon>Pentapetalae</taxon>
        <taxon>asterids</taxon>
        <taxon>lamiids</taxon>
        <taxon>Solanales</taxon>
        <taxon>Convolvulaceae</taxon>
        <taxon>Cuscuteae</taxon>
        <taxon>Cuscuta</taxon>
        <taxon>Cuscuta subgen. Grammica</taxon>
        <taxon>Cuscuta sect. Cleistogrammica</taxon>
    </lineage>
</organism>
<evidence type="ECO:0000313" key="2">
    <source>
        <dbReference type="EMBL" id="RAL46091.1"/>
    </source>
</evidence>
<dbReference type="PANTHER" id="PTHR34380:SF1">
    <property type="entry name" value="OS01G0221300 PROTEIN"/>
    <property type="match status" value="1"/>
</dbReference>
<keyword evidence="1" id="KW-0175">Coiled coil</keyword>
<proteinExistence type="predicted"/>
<evidence type="ECO:0000313" key="3">
    <source>
        <dbReference type="Proteomes" id="UP000249390"/>
    </source>
</evidence>
<gene>
    <name evidence="2" type="ORF">DM860_006245</name>
</gene>
<dbReference type="EMBL" id="NQVE01000125">
    <property type="protein sequence ID" value="RAL46091.1"/>
    <property type="molecule type" value="Genomic_DNA"/>
</dbReference>
<keyword evidence="3" id="KW-1185">Reference proteome</keyword>
<feature type="coiled-coil region" evidence="1">
    <location>
        <begin position="78"/>
        <end position="126"/>
    </location>
</feature>
<protein>
    <submittedName>
        <fullName evidence="2">Uncharacterized protein</fullName>
    </submittedName>
</protein>
<name>A0A328DPD9_9ASTE</name>
<dbReference type="PANTHER" id="PTHR34380">
    <property type="entry name" value="BNAA03G12380D PROTEIN"/>
    <property type="match status" value="1"/>
</dbReference>
<dbReference type="AlphaFoldDB" id="A0A328DPD9"/>
<dbReference type="Proteomes" id="UP000249390">
    <property type="component" value="Unassembled WGS sequence"/>
</dbReference>
<reference evidence="2 3" key="1">
    <citation type="submission" date="2018-06" db="EMBL/GenBank/DDBJ databases">
        <title>The Genome of Cuscuta australis (Dodder) Provides Insight into the Evolution of Plant Parasitism.</title>
        <authorList>
            <person name="Liu H."/>
        </authorList>
    </citation>
    <scope>NUCLEOTIDE SEQUENCE [LARGE SCALE GENOMIC DNA]</scope>
    <source>
        <strain evidence="3">cv. Yunnan</strain>
        <tissue evidence="2">Vines</tissue>
    </source>
</reference>
<accession>A0A328DPD9</accession>
<comment type="caution">
    <text evidence="2">The sequence shown here is derived from an EMBL/GenBank/DDBJ whole genome shotgun (WGS) entry which is preliminary data.</text>
</comment>
<evidence type="ECO:0000256" key="1">
    <source>
        <dbReference type="SAM" id="Coils"/>
    </source>
</evidence>